<comment type="caution">
    <text evidence="1">The sequence shown here is derived from an EMBL/GenBank/DDBJ whole genome shotgun (WGS) entry which is preliminary data.</text>
</comment>
<evidence type="ECO:0000313" key="2">
    <source>
        <dbReference type="Proteomes" id="UP000022910"/>
    </source>
</evidence>
<dbReference type="EMBL" id="JEMT01016669">
    <property type="protein sequence ID" value="EXX70165.1"/>
    <property type="molecule type" value="Genomic_DNA"/>
</dbReference>
<evidence type="ECO:0008006" key="3">
    <source>
        <dbReference type="Google" id="ProtNLM"/>
    </source>
</evidence>
<dbReference type="OrthoDB" id="2310764at2759"/>
<dbReference type="HOGENOM" id="CLU_149525_0_0_1"/>
<evidence type="ECO:0000313" key="1">
    <source>
        <dbReference type="EMBL" id="EXX70165.1"/>
    </source>
</evidence>
<accession>A0A015JSB6</accession>
<dbReference type="Proteomes" id="UP000022910">
    <property type="component" value="Unassembled WGS sequence"/>
</dbReference>
<reference evidence="1 2" key="1">
    <citation type="submission" date="2014-02" db="EMBL/GenBank/DDBJ databases">
        <title>Single nucleus genome sequencing reveals high similarity among nuclei of an endomycorrhizal fungus.</title>
        <authorList>
            <person name="Lin K."/>
            <person name="Geurts R."/>
            <person name="Zhang Z."/>
            <person name="Limpens E."/>
            <person name="Saunders D.G."/>
            <person name="Mu D."/>
            <person name="Pang E."/>
            <person name="Cao H."/>
            <person name="Cha H."/>
            <person name="Lin T."/>
            <person name="Zhou Q."/>
            <person name="Shang Y."/>
            <person name="Li Y."/>
            <person name="Ivanov S."/>
            <person name="Sharma T."/>
            <person name="Velzen R.V."/>
            <person name="Ruijter N.D."/>
            <person name="Aanen D.K."/>
            <person name="Win J."/>
            <person name="Kamoun S."/>
            <person name="Bisseling T."/>
            <person name="Huang S."/>
        </authorList>
    </citation>
    <scope>NUCLEOTIDE SEQUENCE [LARGE SCALE GENOMIC DNA]</scope>
    <source>
        <strain evidence="2">DAOM197198w</strain>
    </source>
</reference>
<organism evidence="1 2">
    <name type="scientific">Rhizophagus irregularis (strain DAOM 197198w)</name>
    <name type="common">Glomus intraradices</name>
    <dbReference type="NCBI Taxonomy" id="1432141"/>
    <lineage>
        <taxon>Eukaryota</taxon>
        <taxon>Fungi</taxon>
        <taxon>Fungi incertae sedis</taxon>
        <taxon>Mucoromycota</taxon>
        <taxon>Glomeromycotina</taxon>
        <taxon>Glomeromycetes</taxon>
        <taxon>Glomerales</taxon>
        <taxon>Glomeraceae</taxon>
        <taxon>Rhizophagus</taxon>
    </lineage>
</organism>
<protein>
    <recommendedName>
        <fullName evidence="3">Gag-pol fusion protein: PROVISIONAL</fullName>
    </recommendedName>
</protein>
<name>A0A015JSB6_RHIIW</name>
<sequence length="155" mass="17990">MTEINAYPRILEDLRQLQPTEIVAYPPPYTTAASLEEKFDLINAAIERAKRIDDRILMLANVYYLGHFLEVEIRDNTRRGQFIQQLSIHFRTIAIRTYYIFEVSGVEQIMRTTQTTPTMIRKLNTAEYKDLVQKSVEIFNGVENSGGSDVNRIIM</sequence>
<gene>
    <name evidence="1" type="ORF">RirG_089930</name>
</gene>
<proteinExistence type="predicted"/>
<dbReference type="AlphaFoldDB" id="A0A015JSB6"/>
<keyword evidence="2" id="KW-1185">Reference proteome</keyword>